<feature type="region of interest" description="Disordered" evidence="1">
    <location>
        <begin position="1"/>
        <end position="71"/>
    </location>
</feature>
<keyword evidence="3" id="KW-1185">Reference proteome</keyword>
<sequence length="71" mass="7017">MLGTNMTSANAEAPKELGSVQMTVSASSPIKDHRQGQSMSRSSSSSSSGSDSRSSSSGSDSDSGSGTDAGQ</sequence>
<dbReference type="EMBL" id="JAPFFL010000001">
    <property type="protein sequence ID" value="KAJ6751894.1"/>
    <property type="molecule type" value="Genomic_DNA"/>
</dbReference>
<reference evidence="2" key="1">
    <citation type="submission" date="2022-11" db="EMBL/GenBank/DDBJ databases">
        <authorList>
            <person name="Hyden B.L."/>
            <person name="Feng K."/>
            <person name="Yates T."/>
            <person name="Jawdy S."/>
            <person name="Smart L.B."/>
            <person name="Muchero W."/>
        </authorList>
    </citation>
    <scope>NUCLEOTIDE SEQUENCE</scope>
    <source>
        <tissue evidence="2">Shoot tip</tissue>
    </source>
</reference>
<organism evidence="2 3">
    <name type="scientific">Salix viminalis</name>
    <name type="common">Common osier</name>
    <name type="synonym">Basket willow</name>
    <dbReference type="NCBI Taxonomy" id="40686"/>
    <lineage>
        <taxon>Eukaryota</taxon>
        <taxon>Viridiplantae</taxon>
        <taxon>Streptophyta</taxon>
        <taxon>Embryophyta</taxon>
        <taxon>Tracheophyta</taxon>
        <taxon>Spermatophyta</taxon>
        <taxon>Magnoliopsida</taxon>
        <taxon>eudicotyledons</taxon>
        <taxon>Gunneridae</taxon>
        <taxon>Pentapetalae</taxon>
        <taxon>rosids</taxon>
        <taxon>fabids</taxon>
        <taxon>Malpighiales</taxon>
        <taxon>Salicaceae</taxon>
        <taxon>Saliceae</taxon>
        <taxon>Salix</taxon>
    </lineage>
</organism>
<evidence type="ECO:0000313" key="2">
    <source>
        <dbReference type="EMBL" id="KAJ6751894.1"/>
    </source>
</evidence>
<dbReference type="AlphaFoldDB" id="A0A9Q0VN79"/>
<evidence type="ECO:0000256" key="1">
    <source>
        <dbReference type="SAM" id="MobiDB-lite"/>
    </source>
</evidence>
<feature type="compositionally biased region" description="Polar residues" evidence="1">
    <location>
        <begin position="1"/>
        <end position="10"/>
    </location>
</feature>
<reference evidence="2" key="2">
    <citation type="journal article" date="2023" name="Int. J. Mol. Sci.">
        <title>De Novo Assembly and Annotation of 11 Diverse Shrub Willow (Salix) Genomes Reveals Novel Gene Organization in Sex-Linked Regions.</title>
        <authorList>
            <person name="Hyden B."/>
            <person name="Feng K."/>
            <person name="Yates T.B."/>
            <person name="Jawdy S."/>
            <person name="Cereghino C."/>
            <person name="Smart L.B."/>
            <person name="Muchero W."/>
        </authorList>
    </citation>
    <scope>NUCLEOTIDE SEQUENCE [LARGE SCALE GENOMIC DNA]</scope>
    <source>
        <tissue evidence="2">Shoot tip</tissue>
    </source>
</reference>
<comment type="caution">
    <text evidence="2">The sequence shown here is derived from an EMBL/GenBank/DDBJ whole genome shotgun (WGS) entry which is preliminary data.</text>
</comment>
<accession>A0A9Q0VN79</accession>
<evidence type="ECO:0000313" key="3">
    <source>
        <dbReference type="Proteomes" id="UP001151529"/>
    </source>
</evidence>
<protein>
    <submittedName>
        <fullName evidence="2">Uncharacterized protein</fullName>
    </submittedName>
</protein>
<feature type="compositionally biased region" description="Low complexity" evidence="1">
    <location>
        <begin position="40"/>
        <end position="71"/>
    </location>
</feature>
<proteinExistence type="predicted"/>
<dbReference type="Proteomes" id="UP001151529">
    <property type="component" value="Chromosome 16"/>
</dbReference>
<gene>
    <name evidence="2" type="ORF">OIU85_002324</name>
</gene>
<name>A0A9Q0VN79_SALVM</name>